<protein>
    <recommendedName>
        <fullName evidence="2">DUF1618 domain-containing protein</fullName>
    </recommendedName>
</protein>
<feature type="signal peptide" evidence="1">
    <location>
        <begin position="1"/>
        <end position="23"/>
    </location>
</feature>
<proteinExistence type="predicted"/>
<reference evidence="4" key="2">
    <citation type="submission" date="2013-12" db="EMBL/GenBank/DDBJ databases">
        <authorList>
            <person name="Yu Y."/>
            <person name="Lee S."/>
            <person name="de Baynast K."/>
            <person name="Wissotski M."/>
            <person name="Liu L."/>
            <person name="Talag J."/>
            <person name="Goicoechea J."/>
            <person name="Angelova A."/>
            <person name="Jetty R."/>
            <person name="Kudrna D."/>
            <person name="Golser W."/>
            <person name="Rivera L."/>
            <person name="Zhang J."/>
            <person name="Wing R."/>
        </authorList>
    </citation>
    <scope>NUCLEOTIDE SEQUENCE</scope>
</reference>
<dbReference type="HOGENOM" id="CLU_028502_2_1_1"/>
<evidence type="ECO:0000313" key="4">
    <source>
        <dbReference type="Proteomes" id="UP000032180"/>
    </source>
</evidence>
<dbReference type="PANTHER" id="PTHR33086">
    <property type="entry name" value="OS05G0468200 PROTEIN-RELATED"/>
    <property type="match status" value="1"/>
</dbReference>
<keyword evidence="1" id="KW-0732">Signal</keyword>
<sequence length="238" mass="26850">MVFSFQGQAIWADLAIVILYCSCDDVLSGGYDVQFRYLALPLECRLDLHICRRGLPAMRRTMACFGDSIQLVCIGDDLKSEATGDTMLTVWKLHELSLATLWGLEGFKEAGLPEILPIHPILSTQQDGVLYMLFLDEYHPPDKQDAETEDEEEEEEEVEETTRHCLFGLDICNKRILSSRRLPAIPYVYRPNLLGFDFFKCLDKHCLSPLAAQSTDEAAVHPFSASRKRKCPDSPSSA</sequence>
<organism evidence="3 4">
    <name type="scientific">Leersia perrieri</name>
    <dbReference type="NCBI Taxonomy" id="77586"/>
    <lineage>
        <taxon>Eukaryota</taxon>
        <taxon>Viridiplantae</taxon>
        <taxon>Streptophyta</taxon>
        <taxon>Embryophyta</taxon>
        <taxon>Tracheophyta</taxon>
        <taxon>Spermatophyta</taxon>
        <taxon>Magnoliopsida</taxon>
        <taxon>Liliopsida</taxon>
        <taxon>Poales</taxon>
        <taxon>Poaceae</taxon>
        <taxon>BOP clade</taxon>
        <taxon>Oryzoideae</taxon>
        <taxon>Oryzeae</taxon>
        <taxon>Oryzinae</taxon>
        <taxon>Leersia</taxon>
    </lineage>
</organism>
<keyword evidence="4" id="KW-1185">Reference proteome</keyword>
<dbReference type="EnsemblPlants" id="LPERR04G16780.1">
    <property type="protein sequence ID" value="LPERR04G16780.1"/>
    <property type="gene ID" value="LPERR04G16780"/>
</dbReference>
<dbReference type="Proteomes" id="UP000032180">
    <property type="component" value="Chromosome 4"/>
</dbReference>
<evidence type="ECO:0000313" key="3">
    <source>
        <dbReference type="EnsemblPlants" id="LPERR04G16780.1"/>
    </source>
</evidence>
<name>A0A0D9W7U7_9ORYZ</name>
<dbReference type="AlphaFoldDB" id="A0A0D9W7U7"/>
<dbReference type="Gramene" id="LPERR04G16780.1">
    <property type="protein sequence ID" value="LPERR04G16780.1"/>
    <property type="gene ID" value="LPERR04G16780"/>
</dbReference>
<feature type="chain" id="PRO_5002348322" description="DUF1618 domain-containing protein" evidence="1">
    <location>
        <begin position="24"/>
        <end position="238"/>
    </location>
</feature>
<accession>A0A0D9W7U7</accession>
<dbReference type="InterPro" id="IPR011676">
    <property type="entry name" value="DUF1618"/>
</dbReference>
<evidence type="ECO:0000256" key="1">
    <source>
        <dbReference type="SAM" id="SignalP"/>
    </source>
</evidence>
<feature type="domain" description="DUF1618" evidence="2">
    <location>
        <begin position="11"/>
        <end position="131"/>
    </location>
</feature>
<dbReference type="PANTHER" id="PTHR33086:SF94">
    <property type="entry name" value="EXPRESSED PROTEIN"/>
    <property type="match status" value="1"/>
</dbReference>
<dbReference type="Pfam" id="PF07762">
    <property type="entry name" value="DUF1618"/>
    <property type="match status" value="1"/>
</dbReference>
<reference evidence="3" key="3">
    <citation type="submission" date="2015-04" db="UniProtKB">
        <authorList>
            <consortium name="EnsemblPlants"/>
        </authorList>
    </citation>
    <scope>IDENTIFICATION</scope>
</reference>
<reference evidence="3 4" key="1">
    <citation type="submission" date="2012-08" db="EMBL/GenBank/DDBJ databases">
        <title>Oryza genome evolution.</title>
        <authorList>
            <person name="Wing R.A."/>
        </authorList>
    </citation>
    <scope>NUCLEOTIDE SEQUENCE</scope>
</reference>
<evidence type="ECO:0000259" key="2">
    <source>
        <dbReference type="Pfam" id="PF07762"/>
    </source>
</evidence>